<dbReference type="GO" id="GO:0032588">
    <property type="term" value="C:trans-Golgi network membrane"/>
    <property type="evidence" value="ECO:0007669"/>
    <property type="project" value="TreeGrafter"/>
</dbReference>
<keyword evidence="6" id="KW-0813">Transport</keyword>
<protein>
    <recommendedName>
        <fullName evidence="6">Secretory carrier-associated membrane protein</fullName>
        <shortName evidence="6">Secretory carrier membrane protein</shortName>
    </recommendedName>
</protein>
<keyword evidence="7" id="KW-0175">Coiled coil</keyword>
<keyword evidence="6" id="KW-1003">Cell membrane</keyword>
<keyword evidence="6" id="KW-0968">Cytoplasmic vesicle</keyword>
<keyword evidence="5 6" id="KW-0472">Membrane</keyword>
<organism evidence="9 10">
    <name type="scientific">Elliptochloris bilobata</name>
    <dbReference type="NCBI Taxonomy" id="381761"/>
    <lineage>
        <taxon>Eukaryota</taxon>
        <taxon>Viridiplantae</taxon>
        <taxon>Chlorophyta</taxon>
        <taxon>core chlorophytes</taxon>
        <taxon>Trebouxiophyceae</taxon>
        <taxon>Trebouxiophyceae incertae sedis</taxon>
        <taxon>Elliptochloris clade</taxon>
        <taxon>Elliptochloris</taxon>
    </lineage>
</organism>
<dbReference type="AlphaFoldDB" id="A0AAW1SIX0"/>
<evidence type="ECO:0000256" key="7">
    <source>
        <dbReference type="SAM" id="Coils"/>
    </source>
</evidence>
<keyword evidence="10" id="KW-1185">Reference proteome</keyword>
<proteinExistence type="inferred from homology"/>
<comment type="caution">
    <text evidence="9">The sequence shown here is derived from an EMBL/GenBank/DDBJ whole genome shotgun (WGS) entry which is preliminary data.</text>
</comment>
<comment type="function">
    <text evidence="1 6">Probably involved in membrane trafficking.</text>
</comment>
<feature type="transmembrane region" description="Helical" evidence="6">
    <location>
        <begin position="183"/>
        <end position="204"/>
    </location>
</feature>
<dbReference type="GO" id="GO:0055038">
    <property type="term" value="C:recycling endosome membrane"/>
    <property type="evidence" value="ECO:0007669"/>
    <property type="project" value="TreeGrafter"/>
</dbReference>
<feature type="compositionally biased region" description="Low complexity" evidence="8">
    <location>
        <begin position="54"/>
        <end position="66"/>
    </location>
</feature>
<name>A0AAW1SIX0_9CHLO</name>
<keyword evidence="4 6" id="KW-1133">Transmembrane helix</keyword>
<evidence type="ECO:0000256" key="6">
    <source>
        <dbReference type="RuleBase" id="RU363122"/>
    </source>
</evidence>
<reference evidence="9 10" key="1">
    <citation type="journal article" date="2024" name="Nat. Commun.">
        <title>Phylogenomics reveals the evolutionary origins of lichenization in chlorophyte algae.</title>
        <authorList>
            <person name="Puginier C."/>
            <person name="Libourel C."/>
            <person name="Otte J."/>
            <person name="Skaloud P."/>
            <person name="Haon M."/>
            <person name="Grisel S."/>
            <person name="Petersen M."/>
            <person name="Berrin J.G."/>
            <person name="Delaux P.M."/>
            <person name="Dal Grande F."/>
            <person name="Keller J."/>
        </authorList>
    </citation>
    <scope>NUCLEOTIDE SEQUENCE [LARGE SCALE GENOMIC DNA]</scope>
    <source>
        <strain evidence="9 10">SAG 245.80</strain>
    </source>
</reference>
<evidence type="ECO:0000256" key="3">
    <source>
        <dbReference type="ARBA" id="ARBA00022692"/>
    </source>
</evidence>
<sequence length="323" mass="34798">MAKDNPFNNYLFDNKPGRDPYAGNGTALPSAPPQGAASAWVNSGAPPPASIPLAGAPAGAWGASSSRVYEEPAPSFTSDDQDYTKRAAALDRREAELRGKEAEIKKVEDELRRTGALRPEKNWPPCYPILHHDIAGEIPADQQGMVRSAYWAFLGFVIAITFNLIGSLVALCAMNGNDGRLTGFFLSAVYWFAGVPGAWILWYARLYNAAIKDRAFTYAWFFLMFAAHIIFCIWSAASPPLPLGNSWSHTGFILGVQTIGSNALTGIFYLVGGAVWTLESLWSFWTLKAVYGAFRGGGGDRRLKQEVASAVAGHAAAGAASRV</sequence>
<dbReference type="GO" id="GO:0030658">
    <property type="term" value="C:transport vesicle membrane"/>
    <property type="evidence" value="ECO:0007669"/>
    <property type="project" value="UniProtKB-SubCell"/>
</dbReference>
<dbReference type="PANTHER" id="PTHR10687:SF2">
    <property type="entry name" value="SECRETORY CARRIER-ASSOCIATED MEMBRANE PROTEIN"/>
    <property type="match status" value="1"/>
</dbReference>
<keyword evidence="3 6" id="KW-0812">Transmembrane</keyword>
<dbReference type="PANTHER" id="PTHR10687">
    <property type="entry name" value="SECRETORY CARRIER-ASSOCIATED MEMBRANE PROTEIN SCAMP"/>
    <property type="match status" value="1"/>
</dbReference>
<dbReference type="Pfam" id="PF04144">
    <property type="entry name" value="SCAMP"/>
    <property type="match status" value="1"/>
</dbReference>
<feature type="region of interest" description="Disordered" evidence="8">
    <location>
        <begin position="1"/>
        <end position="83"/>
    </location>
</feature>
<evidence type="ECO:0000256" key="2">
    <source>
        <dbReference type="ARBA" id="ARBA00010482"/>
    </source>
</evidence>
<accession>A0AAW1SIX0</accession>
<feature type="transmembrane region" description="Helical" evidence="6">
    <location>
        <begin position="149"/>
        <end position="171"/>
    </location>
</feature>
<dbReference type="EMBL" id="JALJOU010000001">
    <property type="protein sequence ID" value="KAK9846272.1"/>
    <property type="molecule type" value="Genomic_DNA"/>
</dbReference>
<feature type="transmembrane region" description="Helical" evidence="6">
    <location>
        <begin position="216"/>
        <end position="237"/>
    </location>
</feature>
<feature type="coiled-coil region" evidence="7">
    <location>
        <begin position="90"/>
        <end position="117"/>
    </location>
</feature>
<comment type="similarity">
    <text evidence="2 6">Belongs to the SCAMP family.</text>
</comment>
<dbReference type="Proteomes" id="UP001445335">
    <property type="component" value="Unassembled WGS sequence"/>
</dbReference>
<evidence type="ECO:0000256" key="5">
    <source>
        <dbReference type="ARBA" id="ARBA00023136"/>
    </source>
</evidence>
<evidence type="ECO:0000256" key="1">
    <source>
        <dbReference type="ARBA" id="ARBA00004003"/>
    </source>
</evidence>
<dbReference type="InterPro" id="IPR007273">
    <property type="entry name" value="SCAMP"/>
</dbReference>
<feature type="transmembrane region" description="Helical" evidence="6">
    <location>
        <begin position="252"/>
        <end position="278"/>
    </location>
</feature>
<comment type="subcellular location">
    <subcellularLocation>
        <location evidence="6">Cell membrane</location>
        <topology evidence="6">Multi-pass membrane protein</topology>
    </subcellularLocation>
    <subcellularLocation>
        <location evidence="6">Cytoplasmic vesicle</location>
        <location evidence="6">Secretory vesicle membrane</location>
        <topology evidence="6">Multi-pass membrane protein</topology>
    </subcellularLocation>
</comment>
<evidence type="ECO:0000313" key="9">
    <source>
        <dbReference type="EMBL" id="KAK9846272.1"/>
    </source>
</evidence>
<evidence type="ECO:0000256" key="8">
    <source>
        <dbReference type="SAM" id="MobiDB-lite"/>
    </source>
</evidence>
<evidence type="ECO:0000256" key="4">
    <source>
        <dbReference type="ARBA" id="ARBA00022989"/>
    </source>
</evidence>
<dbReference type="GO" id="GO:0015031">
    <property type="term" value="P:protein transport"/>
    <property type="evidence" value="ECO:0007669"/>
    <property type="project" value="InterPro"/>
</dbReference>
<gene>
    <name evidence="9" type="ORF">WJX81_000509</name>
</gene>
<dbReference type="GO" id="GO:0005886">
    <property type="term" value="C:plasma membrane"/>
    <property type="evidence" value="ECO:0007669"/>
    <property type="project" value="UniProtKB-SubCell"/>
</dbReference>
<evidence type="ECO:0000313" key="10">
    <source>
        <dbReference type="Proteomes" id="UP001445335"/>
    </source>
</evidence>